<comment type="caution">
    <text evidence="6">The sequence shown here is derived from an EMBL/GenBank/DDBJ whole genome shotgun (WGS) entry which is preliminary data.</text>
</comment>
<dbReference type="SUPFAM" id="SSF53850">
    <property type="entry name" value="Periplasmic binding protein-like II"/>
    <property type="match status" value="1"/>
</dbReference>
<dbReference type="PROSITE" id="PS50931">
    <property type="entry name" value="HTH_LYSR"/>
    <property type="match status" value="1"/>
</dbReference>
<dbReference type="InterPro" id="IPR005119">
    <property type="entry name" value="LysR_subst-bd"/>
</dbReference>
<evidence type="ECO:0000313" key="7">
    <source>
        <dbReference type="Proteomes" id="UP000077628"/>
    </source>
</evidence>
<keyword evidence="2" id="KW-0805">Transcription regulation</keyword>
<evidence type="ECO:0000259" key="5">
    <source>
        <dbReference type="PROSITE" id="PS50931"/>
    </source>
</evidence>
<proteinExistence type="inferred from homology"/>
<dbReference type="RefSeq" id="WP_064029616.1">
    <property type="nucleotide sequence ID" value="NZ_LUUK01000178.1"/>
</dbReference>
<dbReference type="InterPro" id="IPR000847">
    <property type="entry name" value="LysR_HTH_N"/>
</dbReference>
<dbReference type="Gene3D" id="1.10.10.10">
    <property type="entry name" value="Winged helix-like DNA-binding domain superfamily/Winged helix DNA-binding domain"/>
    <property type="match status" value="1"/>
</dbReference>
<dbReference type="STRING" id="702114.A1355_08150"/>
<feature type="domain" description="HTH lysR-type" evidence="5">
    <location>
        <begin position="1"/>
        <end position="58"/>
    </location>
</feature>
<dbReference type="PANTHER" id="PTHR30126">
    <property type="entry name" value="HTH-TYPE TRANSCRIPTIONAL REGULATOR"/>
    <property type="match status" value="1"/>
</dbReference>
<dbReference type="InterPro" id="IPR036388">
    <property type="entry name" value="WH-like_DNA-bd_sf"/>
</dbReference>
<dbReference type="PANTHER" id="PTHR30126:SF21">
    <property type="entry name" value="TRANSCRIPTIONAL REGULATOR-RELATED"/>
    <property type="match status" value="1"/>
</dbReference>
<dbReference type="OrthoDB" id="9786526at2"/>
<dbReference type="Pfam" id="PF00126">
    <property type="entry name" value="HTH_1"/>
    <property type="match status" value="1"/>
</dbReference>
<evidence type="ECO:0000256" key="4">
    <source>
        <dbReference type="ARBA" id="ARBA00023163"/>
    </source>
</evidence>
<dbReference type="Pfam" id="PF03466">
    <property type="entry name" value="LysR_substrate"/>
    <property type="match status" value="1"/>
</dbReference>
<dbReference type="GO" id="GO:0003700">
    <property type="term" value="F:DNA-binding transcription factor activity"/>
    <property type="evidence" value="ECO:0007669"/>
    <property type="project" value="InterPro"/>
</dbReference>
<keyword evidence="3" id="KW-0238">DNA-binding</keyword>
<reference evidence="7" key="1">
    <citation type="submission" date="2016-03" db="EMBL/GenBank/DDBJ databases">
        <authorList>
            <person name="Heylen K."/>
            <person name="De Vos P."/>
            <person name="Vekeman B."/>
        </authorList>
    </citation>
    <scope>NUCLEOTIDE SEQUENCE [LARGE SCALE GENOMIC DNA]</scope>
    <source>
        <strain evidence="7">R-45383</strain>
    </source>
</reference>
<keyword evidence="7" id="KW-1185">Reference proteome</keyword>
<protein>
    <submittedName>
        <fullName evidence="6">LysR family transcriptional regulator</fullName>
    </submittedName>
</protein>
<sequence>MDLDQIKTFLSVAAHGSFQAAAGHLYVTQSTVSIRIQRLEAELGAALFVRNRAGAALTSQGQRFLPHAQSLLLTFEQARHDIGLPSRFRASIAIGARVGLWQAVLPDWIGEIRRTIPDIAIRGEIGFEDDLMRGLIQGRIDIGMMYTPQHSAGLLIEHLFDETLILLASEPNRRWPDPDYVYVDWGPAFYTKHANCFPDLEGPAQRVNIGWLAAQLVSRNGGSCFLPERIAAPLIAAGRLFPLANSPSFTLPAYMVSARAADHDILRQVVDLLRAAALRERHGDGRDRAEPA</sequence>
<dbReference type="AlphaFoldDB" id="A0A177NHK3"/>
<evidence type="ECO:0000256" key="1">
    <source>
        <dbReference type="ARBA" id="ARBA00009437"/>
    </source>
</evidence>
<accession>A0A177NHK3</accession>
<dbReference type="FunFam" id="1.10.10.10:FF:000001">
    <property type="entry name" value="LysR family transcriptional regulator"/>
    <property type="match status" value="1"/>
</dbReference>
<dbReference type="Gene3D" id="3.40.190.10">
    <property type="entry name" value="Periplasmic binding protein-like II"/>
    <property type="match status" value="2"/>
</dbReference>
<dbReference type="PRINTS" id="PR00039">
    <property type="entry name" value="HTHLYSR"/>
</dbReference>
<evidence type="ECO:0000313" key="6">
    <source>
        <dbReference type="EMBL" id="OAI17342.1"/>
    </source>
</evidence>
<dbReference type="GO" id="GO:0000976">
    <property type="term" value="F:transcription cis-regulatory region binding"/>
    <property type="evidence" value="ECO:0007669"/>
    <property type="project" value="TreeGrafter"/>
</dbReference>
<keyword evidence="4" id="KW-0804">Transcription</keyword>
<dbReference type="InterPro" id="IPR036390">
    <property type="entry name" value="WH_DNA-bd_sf"/>
</dbReference>
<dbReference type="Proteomes" id="UP000077628">
    <property type="component" value="Unassembled WGS sequence"/>
</dbReference>
<gene>
    <name evidence="6" type="ORF">A1355_08150</name>
</gene>
<name>A0A177NHK3_9GAMM</name>
<organism evidence="6 7">
    <name type="scientific">Methylomonas koyamae</name>
    <dbReference type="NCBI Taxonomy" id="702114"/>
    <lineage>
        <taxon>Bacteria</taxon>
        <taxon>Pseudomonadati</taxon>
        <taxon>Pseudomonadota</taxon>
        <taxon>Gammaproteobacteria</taxon>
        <taxon>Methylococcales</taxon>
        <taxon>Methylococcaceae</taxon>
        <taxon>Methylomonas</taxon>
    </lineage>
</organism>
<dbReference type="SUPFAM" id="SSF46785">
    <property type="entry name" value="Winged helix' DNA-binding domain"/>
    <property type="match status" value="1"/>
</dbReference>
<dbReference type="EMBL" id="LUUK01000178">
    <property type="protein sequence ID" value="OAI17342.1"/>
    <property type="molecule type" value="Genomic_DNA"/>
</dbReference>
<evidence type="ECO:0000256" key="3">
    <source>
        <dbReference type="ARBA" id="ARBA00023125"/>
    </source>
</evidence>
<evidence type="ECO:0000256" key="2">
    <source>
        <dbReference type="ARBA" id="ARBA00023015"/>
    </source>
</evidence>
<comment type="similarity">
    <text evidence="1">Belongs to the LysR transcriptional regulatory family.</text>
</comment>